<dbReference type="AlphaFoldDB" id="A0A0J8GTT4"/>
<comment type="caution">
    <text evidence="1">The sequence shown here is derived from an EMBL/GenBank/DDBJ whole genome shotgun (WGS) entry which is preliminary data.</text>
</comment>
<dbReference type="RefSeq" id="WP_048690426.1">
    <property type="nucleotide sequence ID" value="NZ_KQ130484.1"/>
</dbReference>
<reference evidence="1 2" key="1">
    <citation type="submission" date="2015-04" db="EMBL/GenBank/DDBJ databases">
        <title>Draft Genome Sequence of the Novel Agar-Digesting Marine Bacterium Q1.</title>
        <authorList>
            <person name="Li Y."/>
            <person name="Li D."/>
            <person name="Chen G."/>
            <person name="Du Z."/>
        </authorList>
    </citation>
    <scope>NUCLEOTIDE SEQUENCE [LARGE SCALE GENOMIC DNA]</scope>
    <source>
        <strain evidence="1 2">Q1</strain>
    </source>
</reference>
<keyword evidence="2" id="KW-1185">Reference proteome</keyword>
<organism evidence="1 2">
    <name type="scientific">Catenovulum maritimum</name>
    <dbReference type="NCBI Taxonomy" id="1513271"/>
    <lineage>
        <taxon>Bacteria</taxon>
        <taxon>Pseudomonadati</taxon>
        <taxon>Pseudomonadota</taxon>
        <taxon>Gammaproteobacteria</taxon>
        <taxon>Alteromonadales</taxon>
        <taxon>Alteromonadaceae</taxon>
        <taxon>Catenovulum</taxon>
    </lineage>
</organism>
<evidence type="ECO:0000313" key="2">
    <source>
        <dbReference type="Proteomes" id="UP000037600"/>
    </source>
</evidence>
<dbReference type="EMBL" id="LAZL01000006">
    <property type="protein sequence ID" value="KMT66152.1"/>
    <property type="molecule type" value="Genomic_DNA"/>
</dbReference>
<dbReference type="OrthoDB" id="6321207at2"/>
<gene>
    <name evidence="1" type="ORF">XM47_05110</name>
</gene>
<protein>
    <submittedName>
        <fullName evidence="1">Uncharacterized protein</fullName>
    </submittedName>
</protein>
<dbReference type="Proteomes" id="UP000037600">
    <property type="component" value="Unassembled WGS sequence"/>
</dbReference>
<accession>A0A0J8GTT4</accession>
<evidence type="ECO:0000313" key="1">
    <source>
        <dbReference type="EMBL" id="KMT66152.1"/>
    </source>
</evidence>
<sequence>MYILVKWSKTLSMVKIFLFCFTLLSIICLKGCAATKSETFKELSYPEQTTELVLADVNHSDNPLLGSKLTYQSRYFDHDIFNVFIYPIRQTQISDVAQILNVEMRYVFKDIDKLIAAKQFQKRDLEQVSHIQLKNETQAFTGIRGVSKINVEDELYMHAYVYLFSQQDKVIRISTNMKFADQLPAPDEYVLGILAELVVPEESAYMKKFRAEYRNK</sequence>
<proteinExistence type="predicted"/>
<name>A0A0J8GTT4_9ALTE</name>